<dbReference type="InterPro" id="IPR050766">
    <property type="entry name" value="Bact_Lucif_Oxidored"/>
</dbReference>
<dbReference type="PANTHER" id="PTHR30137">
    <property type="entry name" value="LUCIFERASE-LIKE MONOOXYGENASE"/>
    <property type="match status" value="1"/>
</dbReference>
<dbReference type="GO" id="GO:0016491">
    <property type="term" value="F:oxidoreductase activity"/>
    <property type="evidence" value="ECO:0007669"/>
    <property type="project" value="UniProtKB-KW"/>
</dbReference>
<dbReference type="RefSeq" id="WP_273943125.1">
    <property type="nucleotide sequence ID" value="NZ_CP097263.1"/>
</dbReference>
<protein>
    <submittedName>
        <fullName evidence="3">MsnO8 family LLM class oxidoreductase</fullName>
        <ecNumber evidence="3">1.-.-.-</ecNumber>
    </submittedName>
</protein>
<gene>
    <name evidence="3" type="ORF">ACFFH7_11365</name>
</gene>
<evidence type="ECO:0000259" key="2">
    <source>
        <dbReference type="Pfam" id="PF00296"/>
    </source>
</evidence>
<evidence type="ECO:0000313" key="3">
    <source>
        <dbReference type="EMBL" id="MFC0542083.1"/>
    </source>
</evidence>
<dbReference type="NCBIfam" id="TIGR03558">
    <property type="entry name" value="oxido_grp_1"/>
    <property type="match status" value="1"/>
</dbReference>
<name>A0ABV6MP49_9PSEU</name>
<dbReference type="InterPro" id="IPR011251">
    <property type="entry name" value="Luciferase-like_dom"/>
</dbReference>
<dbReference type="Gene3D" id="3.20.20.30">
    <property type="entry name" value="Luciferase-like domain"/>
    <property type="match status" value="1"/>
</dbReference>
<dbReference type="SUPFAM" id="SSF51679">
    <property type="entry name" value="Bacterial luciferase-like"/>
    <property type="match status" value="1"/>
</dbReference>
<dbReference type="EC" id="1.-.-.-" evidence="3"/>
<dbReference type="InterPro" id="IPR036661">
    <property type="entry name" value="Luciferase-like_sf"/>
</dbReference>
<feature type="domain" description="Luciferase-like" evidence="2">
    <location>
        <begin position="13"/>
        <end position="313"/>
    </location>
</feature>
<comment type="caution">
    <text evidence="3">The sequence shown here is derived from an EMBL/GenBank/DDBJ whole genome shotgun (WGS) entry which is preliminary data.</text>
</comment>
<proteinExistence type="predicted"/>
<comment type="similarity">
    <text evidence="1">To bacterial alkanal monooxygenase alpha and beta chains.</text>
</comment>
<dbReference type="EMBL" id="JBHLUD010000003">
    <property type="protein sequence ID" value="MFC0542083.1"/>
    <property type="molecule type" value="Genomic_DNA"/>
</dbReference>
<evidence type="ECO:0000256" key="1">
    <source>
        <dbReference type="ARBA" id="ARBA00007789"/>
    </source>
</evidence>
<dbReference type="Proteomes" id="UP001589810">
    <property type="component" value="Unassembled WGS sequence"/>
</dbReference>
<dbReference type="Pfam" id="PF00296">
    <property type="entry name" value="Bac_luciferase"/>
    <property type="match status" value="1"/>
</dbReference>
<dbReference type="InterPro" id="IPR019949">
    <property type="entry name" value="CmoO-like"/>
</dbReference>
<accession>A0ABV6MP49</accession>
<sequence length="342" mass="35817">MIPLSVLDLSPIVSGGSAAESLRNSVDLARRAEELGYHRFWVAQHHLTPGVAAAAPSVLATAIAEATSRIRVGPAAVLMGYISPVVAAEQFGTLAHLHPDRVDLGLGRSGTTKLAEVVGQVPDAQLTVWEQLNRILIPVDAGSYFEQVQAILDFVDGTGPYHAVAAEHARLQVWIHGSTPGESARVAGALGLPFGAAYHFAPDAAFDAIAAYRAAFVPSQRLAEPYVAVSADVVVAETTAAARELASGYGQWVLGVRSSTGAPPYPSPAEVAAFPWTERQRASVADRVAAQFVGAPEEVAAGLAELRDKAGADEVVVTTITHDHDARVRSYELLAAAWGTPG</sequence>
<keyword evidence="3" id="KW-0560">Oxidoreductase</keyword>
<evidence type="ECO:0000313" key="4">
    <source>
        <dbReference type="Proteomes" id="UP001589810"/>
    </source>
</evidence>
<dbReference type="PANTHER" id="PTHR30137:SF6">
    <property type="entry name" value="LUCIFERASE-LIKE MONOOXYGENASE"/>
    <property type="match status" value="1"/>
</dbReference>
<reference evidence="3 4" key="1">
    <citation type="submission" date="2024-09" db="EMBL/GenBank/DDBJ databases">
        <authorList>
            <person name="Sun Q."/>
            <person name="Mori K."/>
        </authorList>
    </citation>
    <scope>NUCLEOTIDE SEQUENCE [LARGE SCALE GENOMIC DNA]</scope>
    <source>
        <strain evidence="3 4">TBRC 1432</strain>
    </source>
</reference>
<keyword evidence="4" id="KW-1185">Reference proteome</keyword>
<organism evidence="3 4">
    <name type="scientific">Kutzneria chonburiensis</name>
    <dbReference type="NCBI Taxonomy" id="1483604"/>
    <lineage>
        <taxon>Bacteria</taxon>
        <taxon>Bacillati</taxon>
        <taxon>Actinomycetota</taxon>
        <taxon>Actinomycetes</taxon>
        <taxon>Pseudonocardiales</taxon>
        <taxon>Pseudonocardiaceae</taxon>
        <taxon>Kutzneria</taxon>
    </lineage>
</organism>